<protein>
    <submittedName>
        <fullName evidence="2">A kinase (PRKA) anchor protein (Yotiao) 9</fullName>
    </submittedName>
</protein>
<feature type="region of interest" description="Disordered" evidence="1">
    <location>
        <begin position="1"/>
        <end position="41"/>
    </location>
</feature>
<keyword evidence="2" id="KW-0418">Kinase</keyword>
<dbReference type="EMBL" id="HAEI01010607">
    <property type="protein sequence ID" value="SBS11053.1"/>
    <property type="molecule type" value="Transcribed_RNA"/>
</dbReference>
<accession>A0A1A8S0H9</accession>
<gene>
    <name evidence="2" type="primary">CABZ01010103.1</name>
</gene>
<proteinExistence type="predicted"/>
<evidence type="ECO:0000256" key="1">
    <source>
        <dbReference type="SAM" id="MobiDB-lite"/>
    </source>
</evidence>
<reference evidence="2" key="1">
    <citation type="submission" date="2016-05" db="EMBL/GenBank/DDBJ databases">
        <authorList>
            <person name="Lavstsen T."/>
            <person name="Jespersen J.S."/>
        </authorList>
    </citation>
    <scope>NUCLEOTIDE SEQUENCE</scope>
    <source>
        <tissue evidence="2">Brain</tissue>
    </source>
</reference>
<feature type="non-terminal residue" evidence="2">
    <location>
        <position position="1"/>
    </location>
</feature>
<sequence>DSADGYQGDGGSGETVSRQGMGFHAGRAVCQRAEEREEPPEHGEFRLQMEAQRISLSQIHAAQLELLQEETD</sequence>
<dbReference type="AlphaFoldDB" id="A0A1A8S0H9"/>
<organism evidence="2">
    <name type="scientific">Nothobranchius rachovii</name>
    <name type="common">bluefin notho</name>
    <dbReference type="NCBI Taxonomy" id="451742"/>
    <lineage>
        <taxon>Eukaryota</taxon>
        <taxon>Metazoa</taxon>
        <taxon>Chordata</taxon>
        <taxon>Craniata</taxon>
        <taxon>Vertebrata</taxon>
        <taxon>Euteleostomi</taxon>
        <taxon>Actinopterygii</taxon>
        <taxon>Neopterygii</taxon>
        <taxon>Teleostei</taxon>
        <taxon>Neoteleostei</taxon>
        <taxon>Acanthomorphata</taxon>
        <taxon>Ovalentaria</taxon>
        <taxon>Atherinomorphae</taxon>
        <taxon>Cyprinodontiformes</taxon>
        <taxon>Nothobranchiidae</taxon>
        <taxon>Nothobranchius</taxon>
    </lineage>
</organism>
<reference evidence="2" key="2">
    <citation type="submission" date="2016-06" db="EMBL/GenBank/DDBJ databases">
        <title>The genome of a short-lived fish provides insights into sex chromosome evolution and the genetic control of aging.</title>
        <authorList>
            <person name="Reichwald K."/>
            <person name="Felder M."/>
            <person name="Petzold A."/>
            <person name="Koch P."/>
            <person name="Groth M."/>
            <person name="Platzer M."/>
        </authorList>
    </citation>
    <scope>NUCLEOTIDE SEQUENCE</scope>
    <source>
        <tissue evidence="2">Brain</tissue>
    </source>
</reference>
<feature type="compositionally biased region" description="Basic and acidic residues" evidence="1">
    <location>
        <begin position="32"/>
        <end position="41"/>
    </location>
</feature>
<evidence type="ECO:0000313" key="2">
    <source>
        <dbReference type="EMBL" id="SBS11053.1"/>
    </source>
</evidence>
<keyword evidence="2" id="KW-0808">Transferase</keyword>
<feature type="non-terminal residue" evidence="2">
    <location>
        <position position="72"/>
    </location>
</feature>
<name>A0A1A8S0H9_9TELE</name>
<dbReference type="GO" id="GO:0016301">
    <property type="term" value="F:kinase activity"/>
    <property type="evidence" value="ECO:0007669"/>
    <property type="project" value="UniProtKB-KW"/>
</dbReference>